<dbReference type="InterPro" id="IPR047650">
    <property type="entry name" value="Transpos_IS110"/>
</dbReference>
<evidence type="ECO:0000313" key="3">
    <source>
        <dbReference type="EMBL" id="OGJ02253.1"/>
    </source>
</evidence>
<feature type="compositionally biased region" description="Basic residues" evidence="1">
    <location>
        <begin position="76"/>
        <end position="86"/>
    </location>
</feature>
<sequence length="153" mass="17698">MKRKVRRLLDIHYKVTDLEKDMTELLKDNYTIQTISGCGVVLASTIIGEIRDINRFTSPGALSKYAGCSPRERSSGKKTRHVKSRSGNRRLNCAFHRMALSQISRMGNEKARTYFRRKISEGKSKSQALVCLRRQMVNIVWMMMKHKTVYRNA</sequence>
<feature type="domain" description="Transposase IS116/IS110/IS902 C-terminal" evidence="2">
    <location>
        <begin position="31"/>
        <end position="115"/>
    </location>
</feature>
<reference evidence="3 4" key="1">
    <citation type="journal article" date="2016" name="Nat. Commun.">
        <title>Thousands of microbial genomes shed light on interconnected biogeochemical processes in an aquifer system.</title>
        <authorList>
            <person name="Anantharaman K."/>
            <person name="Brown C.T."/>
            <person name="Hug L.A."/>
            <person name="Sharon I."/>
            <person name="Castelle C.J."/>
            <person name="Probst A.J."/>
            <person name="Thomas B.C."/>
            <person name="Singh A."/>
            <person name="Wilkins M.J."/>
            <person name="Karaoz U."/>
            <person name="Brodie E.L."/>
            <person name="Williams K.H."/>
            <person name="Hubbard S.S."/>
            <person name="Banfield J.F."/>
        </authorList>
    </citation>
    <scope>NUCLEOTIDE SEQUENCE [LARGE SCALE GENOMIC DNA]</scope>
</reference>
<evidence type="ECO:0000256" key="1">
    <source>
        <dbReference type="SAM" id="MobiDB-lite"/>
    </source>
</evidence>
<protein>
    <recommendedName>
        <fullName evidence="2">Transposase IS116/IS110/IS902 C-terminal domain-containing protein</fullName>
    </recommendedName>
</protein>
<evidence type="ECO:0000259" key="2">
    <source>
        <dbReference type="Pfam" id="PF02371"/>
    </source>
</evidence>
<dbReference type="Pfam" id="PF02371">
    <property type="entry name" value="Transposase_20"/>
    <property type="match status" value="1"/>
</dbReference>
<dbReference type="PANTHER" id="PTHR33055">
    <property type="entry name" value="TRANSPOSASE FOR INSERTION SEQUENCE ELEMENT IS1111A"/>
    <property type="match status" value="1"/>
</dbReference>
<evidence type="ECO:0000313" key="4">
    <source>
        <dbReference type="Proteomes" id="UP000177693"/>
    </source>
</evidence>
<gene>
    <name evidence="3" type="ORF">A3I23_01240</name>
</gene>
<organism evidence="3 4">
    <name type="scientific">Candidatus Nomurabacteria bacterium RIFCSPLOWO2_02_FULL_40_67</name>
    <dbReference type="NCBI Taxonomy" id="1801787"/>
    <lineage>
        <taxon>Bacteria</taxon>
        <taxon>Candidatus Nomuraibacteriota</taxon>
    </lineage>
</organism>
<dbReference type="AlphaFoldDB" id="A0A1F6Y7A5"/>
<name>A0A1F6Y7A5_9BACT</name>
<comment type="caution">
    <text evidence="3">The sequence shown here is derived from an EMBL/GenBank/DDBJ whole genome shotgun (WGS) entry which is preliminary data.</text>
</comment>
<dbReference type="GO" id="GO:0006313">
    <property type="term" value="P:DNA transposition"/>
    <property type="evidence" value="ECO:0007669"/>
    <property type="project" value="InterPro"/>
</dbReference>
<accession>A0A1F6Y7A5</accession>
<dbReference type="Proteomes" id="UP000177693">
    <property type="component" value="Unassembled WGS sequence"/>
</dbReference>
<dbReference type="InterPro" id="IPR003346">
    <property type="entry name" value="Transposase_20"/>
</dbReference>
<dbReference type="GO" id="GO:0004803">
    <property type="term" value="F:transposase activity"/>
    <property type="evidence" value="ECO:0007669"/>
    <property type="project" value="InterPro"/>
</dbReference>
<dbReference type="GO" id="GO:0003677">
    <property type="term" value="F:DNA binding"/>
    <property type="evidence" value="ECO:0007669"/>
    <property type="project" value="InterPro"/>
</dbReference>
<proteinExistence type="predicted"/>
<dbReference type="PANTHER" id="PTHR33055:SF3">
    <property type="entry name" value="PUTATIVE TRANSPOSASE FOR IS117-RELATED"/>
    <property type="match status" value="1"/>
</dbReference>
<feature type="region of interest" description="Disordered" evidence="1">
    <location>
        <begin position="67"/>
        <end position="86"/>
    </location>
</feature>
<dbReference type="EMBL" id="MFVL01000002">
    <property type="protein sequence ID" value="OGJ02253.1"/>
    <property type="molecule type" value="Genomic_DNA"/>
</dbReference>